<dbReference type="Pfam" id="PF05970">
    <property type="entry name" value="PIF1"/>
    <property type="match status" value="1"/>
</dbReference>
<keyword evidence="1" id="KW-0347">Helicase</keyword>
<dbReference type="GO" id="GO:0005524">
    <property type="term" value="F:ATP binding"/>
    <property type="evidence" value="ECO:0007669"/>
    <property type="project" value="UniProtKB-KW"/>
</dbReference>
<evidence type="ECO:0000313" key="6">
    <source>
        <dbReference type="EMBL" id="KAF0748275.1"/>
    </source>
</evidence>
<keyword evidence="1" id="KW-0378">Hydrolase</keyword>
<feature type="domain" description="DNA helicase Pif1-like DEAD-box helicase" evidence="3">
    <location>
        <begin position="1068"/>
        <end position="1286"/>
    </location>
</feature>
<proteinExistence type="inferred from homology"/>
<protein>
    <recommendedName>
        <fullName evidence="1">ATP-dependent DNA helicase</fullName>
        <ecNumber evidence="1">5.6.2.3</ecNumber>
    </recommendedName>
</protein>
<comment type="similarity">
    <text evidence="1">Belongs to the helicase family.</text>
</comment>
<dbReference type="InterPro" id="IPR010285">
    <property type="entry name" value="DNA_helicase_pif1-like_DEAD"/>
</dbReference>
<dbReference type="GO" id="GO:0006281">
    <property type="term" value="P:DNA repair"/>
    <property type="evidence" value="ECO:0007669"/>
    <property type="project" value="UniProtKB-KW"/>
</dbReference>
<dbReference type="PANTHER" id="PTHR10492">
    <property type="match status" value="1"/>
</dbReference>
<accession>A0A6A5AHK9</accession>
<dbReference type="Pfam" id="PF14214">
    <property type="entry name" value="Helitron_like_N"/>
    <property type="match status" value="1"/>
</dbReference>
<dbReference type="EC" id="5.6.2.3" evidence="1"/>
<keyword evidence="1" id="KW-0233">DNA recombination</keyword>
<feature type="non-terminal residue" evidence="6">
    <location>
        <position position="1"/>
    </location>
</feature>
<evidence type="ECO:0000259" key="3">
    <source>
        <dbReference type="Pfam" id="PF05970"/>
    </source>
</evidence>
<dbReference type="GO" id="GO:0043139">
    <property type="term" value="F:5'-3' DNA helicase activity"/>
    <property type="evidence" value="ECO:0007669"/>
    <property type="project" value="UniProtKB-EC"/>
</dbReference>
<dbReference type="Proteomes" id="UP000469452">
    <property type="component" value="Unassembled WGS sequence"/>
</dbReference>
<dbReference type="InterPro" id="IPR049163">
    <property type="entry name" value="Pif1-like_2B_dom"/>
</dbReference>
<dbReference type="SUPFAM" id="SSF52540">
    <property type="entry name" value="P-loop containing nucleoside triphosphate hydrolases"/>
    <property type="match status" value="2"/>
</dbReference>
<organism evidence="6 7">
    <name type="scientific">Aphanomyces astaci</name>
    <name type="common">Crayfish plague agent</name>
    <dbReference type="NCBI Taxonomy" id="112090"/>
    <lineage>
        <taxon>Eukaryota</taxon>
        <taxon>Sar</taxon>
        <taxon>Stramenopiles</taxon>
        <taxon>Oomycota</taxon>
        <taxon>Saprolegniomycetes</taxon>
        <taxon>Saprolegniales</taxon>
        <taxon>Verrucalvaceae</taxon>
        <taxon>Aphanomyces</taxon>
    </lineage>
</organism>
<gene>
    <name evidence="6" type="ORF">AaE_007399</name>
</gene>
<dbReference type="GO" id="GO:0016787">
    <property type="term" value="F:hydrolase activity"/>
    <property type="evidence" value="ECO:0007669"/>
    <property type="project" value="UniProtKB-KW"/>
</dbReference>
<comment type="cofactor">
    <cofactor evidence="1">
        <name>Mg(2+)</name>
        <dbReference type="ChEBI" id="CHEBI:18420"/>
    </cofactor>
</comment>
<feature type="domain" description="Helitron helicase-like" evidence="4">
    <location>
        <begin position="438"/>
        <end position="626"/>
    </location>
</feature>
<dbReference type="InterPro" id="IPR025476">
    <property type="entry name" value="Helitron_helicase-like"/>
</dbReference>
<dbReference type="CDD" id="cd18809">
    <property type="entry name" value="SF1_C_RecD"/>
    <property type="match status" value="1"/>
</dbReference>
<evidence type="ECO:0000256" key="2">
    <source>
        <dbReference type="SAM" id="MobiDB-lite"/>
    </source>
</evidence>
<evidence type="ECO:0000313" key="7">
    <source>
        <dbReference type="Proteomes" id="UP000469452"/>
    </source>
</evidence>
<dbReference type="VEuPathDB" id="FungiDB:H257_09895"/>
<keyword evidence="1" id="KW-0234">DNA repair</keyword>
<dbReference type="GO" id="GO:0006310">
    <property type="term" value="P:DNA recombination"/>
    <property type="evidence" value="ECO:0007669"/>
    <property type="project" value="UniProtKB-KW"/>
</dbReference>
<comment type="caution">
    <text evidence="6">The sequence shown here is derived from an EMBL/GenBank/DDBJ whole genome shotgun (WGS) entry which is preliminary data.</text>
</comment>
<dbReference type="Pfam" id="PF21530">
    <property type="entry name" value="Pif1_2B_dom"/>
    <property type="match status" value="1"/>
</dbReference>
<sequence length="1557" mass="176463">AAAVTNSYTRANNAVISASVHSIQPVRSVQVTVTPSLKRARGSIEPAINHHGVMHESQPRVESSNTVNPLPATPAIEEDISSRRPPEPHSLLRRQINEHIQVAALQSVHCIPFAKANAFKHVDGFVEANTQYNEVVPPLSLAHRCGHCDAVLWRAECRKRTTPCCGNGKKSSVTESIWADMYEHQVARGLYIGNPCSKDEFKDDMEWLKAIFKRASFGDSSKKYNALFAFTSIGAKEIQLPAGPPQYKIQGQLMHNIGSLHPMEGKTRSFAQIYVLGEDGQTALRTGIAEAQECSATEKALMERFQHIMTRHNEFARSFMTLTEVTAKYQSEHTGHEPFDPQDVNATIRPRGGNFSRNYNIPSVAEVAFCYQYEPNTVGRDIVVMPRYGHFQRVSEVASMYDPLQYPLLFPLGESGWEMDMSQDPVDDSSKRMSIHQYSNYKLYQRLAFSPLHMAGKLGLQYWTDQFCRIETNRLRWFAENQKTVRSDMYEHVQDAIAGEHDATRIGQRIILPSSYTGGDRHMTQNYQDTMSVVRKFGKPDLFITMTCNPNWKEIQDALEFFREFSSLGRRQAASYRNDVVVRVFNMKLRQLKAAIAGGKEFGTTRYYSVVVEFQKRGLPHAHIIVGLMNRVEHPAQIDGFVSAEMPDEEAQPRLFEVIKRHNLHNCGPLCKEGSSSCKKKFPKPFVENTTTDLNQFPYYRRRDTNQRNPWVVPYCPRLSLQYNCHINVEVCSSIHCVKYLYKYVYKGHDRADVEVNLNDEITLHQSMRYVSSTEAMWRIFSFKMHWRSHAVEVLPIHLPGKQAVHWREEEALLSVGTRGAQTKLTQFFELCKRSDTPCNLKYMDVVDYFVWNVPKRNWTKRKLMTDTIGRIHAVSPKDKARFCLRLLLIYKASPTSFMDLRTVNGVVYPTYEDACVELGFLASDVEWDNCMSEATHCQLPYSLRNLFCIILLFCDPTDVMKLWKDHYEAMSEDISYKLSKDPNFTDNAEARSNQVLGLTLTQIDHCLRSMGSSLSSFVDNGKLPALPEFQGTEALDMNPLVAQEMSYERVNHGKLKSIASQLQTATPEHRQFYDRVLTAIDNPELNNLFFLEGQGGSGKTFICQILLASVRLRKEIALPVASSGLASLLLMGGRTAHSRFGIPCSATFDGMSCTYSLQTDSSELLGKAKLIIWDEISMVHRFIIEAVDKMFRDIAKIERPFGGKVVVFSGDFRQLLPVIPKADPMECVRATLPRSMALWDEIRPNRVVLTTNMRLQSNHLSSSDKAEMVQFSKFLLSLGNGTAPTINGQVQLPPGIAKRYTGQQSLDELVQKIYGDLSRHGFLKWPLVTKQQYLAERALLAPTNAVVTKLNNAILKLLPGAVHEYASADSVVDDGSGIPAEQTAINFPVEFLNTLNINGFPEHVLQLKVGAPIMLLRNLCPANGLCNGTRLTITELHENVIRARIVAGDYAQDDVLIPRVDLIDNPNKAWPFELRRRQFPVRLAFAMTIHKCQGQTLRYVGLFLPEPIFSHGQLYVAFSRVTSNKNIHVLIDDERIPGQEGLWTPNVVMREVFDRF</sequence>
<comment type="catalytic activity">
    <reaction evidence="1">
        <text>ATP + H2O = ADP + phosphate + H(+)</text>
        <dbReference type="Rhea" id="RHEA:13065"/>
        <dbReference type="ChEBI" id="CHEBI:15377"/>
        <dbReference type="ChEBI" id="CHEBI:15378"/>
        <dbReference type="ChEBI" id="CHEBI:30616"/>
        <dbReference type="ChEBI" id="CHEBI:43474"/>
        <dbReference type="ChEBI" id="CHEBI:456216"/>
        <dbReference type="EC" id="5.6.2.3"/>
    </reaction>
</comment>
<dbReference type="InterPro" id="IPR027417">
    <property type="entry name" value="P-loop_NTPase"/>
</dbReference>
<evidence type="ECO:0000259" key="5">
    <source>
        <dbReference type="Pfam" id="PF21530"/>
    </source>
</evidence>
<evidence type="ECO:0000256" key="1">
    <source>
        <dbReference type="RuleBase" id="RU363044"/>
    </source>
</evidence>
<dbReference type="PANTHER" id="PTHR10492:SF57">
    <property type="entry name" value="ATP-DEPENDENT DNA HELICASE"/>
    <property type="match status" value="1"/>
</dbReference>
<dbReference type="EMBL" id="VJMI01013248">
    <property type="protein sequence ID" value="KAF0748275.1"/>
    <property type="molecule type" value="Genomic_DNA"/>
</dbReference>
<dbReference type="Gene3D" id="3.40.50.300">
    <property type="entry name" value="P-loop containing nucleotide triphosphate hydrolases"/>
    <property type="match status" value="2"/>
</dbReference>
<dbReference type="FunFam" id="3.40.50.300:FF:002884">
    <property type="entry name" value="ATP-dependent DNA helicase"/>
    <property type="match status" value="1"/>
</dbReference>
<reference evidence="6 7" key="1">
    <citation type="submission" date="2019-06" db="EMBL/GenBank/DDBJ databases">
        <title>Genomics analysis of Aphanomyces spp. identifies a new class of oomycete effector associated with host adaptation.</title>
        <authorList>
            <person name="Gaulin E."/>
        </authorList>
    </citation>
    <scope>NUCLEOTIDE SEQUENCE [LARGE SCALE GENOMIC DNA]</scope>
    <source>
        <strain evidence="6 7">E</strain>
    </source>
</reference>
<dbReference type="GO" id="GO:0000723">
    <property type="term" value="P:telomere maintenance"/>
    <property type="evidence" value="ECO:0007669"/>
    <property type="project" value="InterPro"/>
</dbReference>
<name>A0A6A5AHK9_APHAT</name>
<evidence type="ECO:0000259" key="4">
    <source>
        <dbReference type="Pfam" id="PF14214"/>
    </source>
</evidence>
<feature type="domain" description="DNA helicase Pif1-like 2B" evidence="5">
    <location>
        <begin position="1391"/>
        <end position="1437"/>
    </location>
</feature>
<keyword evidence="1" id="KW-0547">Nucleotide-binding</keyword>
<feature type="region of interest" description="Disordered" evidence="2">
    <location>
        <begin position="55"/>
        <end position="86"/>
    </location>
</feature>
<keyword evidence="1" id="KW-0067">ATP-binding</keyword>
<keyword evidence="1" id="KW-0227">DNA damage</keyword>